<dbReference type="Proteomes" id="UP000051448">
    <property type="component" value="Unassembled WGS sequence"/>
</dbReference>
<evidence type="ECO:0000256" key="1">
    <source>
        <dbReference type="SAM" id="MobiDB-lite"/>
    </source>
</evidence>
<feature type="transmembrane region" description="Helical" evidence="2">
    <location>
        <begin position="37"/>
        <end position="55"/>
    </location>
</feature>
<proteinExistence type="predicted"/>
<keyword evidence="2" id="KW-0472">Membrane</keyword>
<dbReference type="Gene3D" id="3.40.710.10">
    <property type="entry name" value="DD-peptidase/beta-lactamase superfamily"/>
    <property type="match status" value="1"/>
</dbReference>
<dbReference type="PANTHER" id="PTHR35333">
    <property type="entry name" value="BETA-LACTAMASE"/>
    <property type="match status" value="1"/>
</dbReference>
<keyword evidence="2" id="KW-1133">Transmembrane helix</keyword>
<feature type="domain" description="Beta-lactamase class A catalytic" evidence="3">
    <location>
        <begin position="177"/>
        <end position="306"/>
    </location>
</feature>
<reference evidence="4 5" key="1">
    <citation type="journal article" date="2015" name="Genome Announc.">
        <title>Expanding the biotechnology potential of lactobacilli through comparative genomics of 213 strains and associated genera.</title>
        <authorList>
            <person name="Sun Z."/>
            <person name="Harris H.M."/>
            <person name="McCann A."/>
            <person name="Guo C."/>
            <person name="Argimon S."/>
            <person name="Zhang W."/>
            <person name="Yang X."/>
            <person name="Jeffery I.B."/>
            <person name="Cooney J.C."/>
            <person name="Kagawa T.F."/>
            <person name="Liu W."/>
            <person name="Song Y."/>
            <person name="Salvetti E."/>
            <person name="Wrobel A."/>
            <person name="Rasinkangas P."/>
            <person name="Parkhill J."/>
            <person name="Rea M.C."/>
            <person name="O'Sullivan O."/>
            <person name="Ritari J."/>
            <person name="Douillard F.P."/>
            <person name="Paul Ross R."/>
            <person name="Yang R."/>
            <person name="Briner A.E."/>
            <person name="Felis G.E."/>
            <person name="de Vos W.M."/>
            <person name="Barrangou R."/>
            <person name="Klaenhammer T.R."/>
            <person name="Caufield P.W."/>
            <person name="Cui Y."/>
            <person name="Zhang H."/>
            <person name="O'Toole P.W."/>
        </authorList>
    </citation>
    <scope>NUCLEOTIDE SEQUENCE [LARGE SCALE GENOMIC DNA]</scope>
    <source>
        <strain evidence="4 5">DSM 19519</strain>
    </source>
</reference>
<dbReference type="InterPro" id="IPR000871">
    <property type="entry name" value="Beta-lactam_class-A"/>
</dbReference>
<keyword evidence="5" id="KW-1185">Reference proteome</keyword>
<evidence type="ECO:0000313" key="4">
    <source>
        <dbReference type="EMBL" id="KRL04931.1"/>
    </source>
</evidence>
<gene>
    <name evidence="4" type="ORF">FC92_GL001734</name>
</gene>
<feature type="compositionally biased region" description="Low complexity" evidence="1">
    <location>
        <begin position="64"/>
        <end position="77"/>
    </location>
</feature>
<dbReference type="GO" id="GO:0046677">
    <property type="term" value="P:response to antibiotic"/>
    <property type="evidence" value="ECO:0007669"/>
    <property type="project" value="InterPro"/>
</dbReference>
<evidence type="ECO:0000313" key="5">
    <source>
        <dbReference type="Proteomes" id="UP000051448"/>
    </source>
</evidence>
<dbReference type="GO" id="GO:0030655">
    <property type="term" value="P:beta-lactam antibiotic catabolic process"/>
    <property type="evidence" value="ECO:0007669"/>
    <property type="project" value="InterPro"/>
</dbReference>
<evidence type="ECO:0000256" key="2">
    <source>
        <dbReference type="SAM" id="Phobius"/>
    </source>
</evidence>
<dbReference type="STRING" id="1423759.FC92_GL001734"/>
<dbReference type="EMBL" id="AZDX01000052">
    <property type="protein sequence ID" value="KRL04931.1"/>
    <property type="molecule type" value="Genomic_DNA"/>
</dbReference>
<accession>A0A0R1MK64</accession>
<name>A0A0R1MK64_9LACO</name>
<keyword evidence="2" id="KW-0812">Transmembrane</keyword>
<sequence>MSYFIILSLNKLMLSIDINICESEVYILRKRKKRLKVYNILLFLAIVSIIIILAIKSNQKDTLASNSNNNNQTTQAQKLSSKKNKITQKLQKYLDKVTADGTASVSFYNLSPEENSTAAKKSDASLYKEGNLAVSSNASTPATSASTYKLFITAYLFNEAKNNNFSWTTSSTNGFYNMIVYSQNDFAETELQTYGLSSINSFIENQNWYSPVFTNSSAATTTAKSLQELLLQLFHGTGAFSDSTNRSKLLTLMGKQVYRTGIPAGAAEAMTGTTVTDKVGFLNDVNNDAGIVTLPNGQRYILVVMTHGHNQSGFSGFPRIAKITKKVQSIVYGN</sequence>
<organism evidence="4 5">
    <name type="scientific">Liquorilactobacillus hordei DSM 19519</name>
    <dbReference type="NCBI Taxonomy" id="1423759"/>
    <lineage>
        <taxon>Bacteria</taxon>
        <taxon>Bacillati</taxon>
        <taxon>Bacillota</taxon>
        <taxon>Bacilli</taxon>
        <taxon>Lactobacillales</taxon>
        <taxon>Lactobacillaceae</taxon>
        <taxon>Liquorilactobacillus</taxon>
    </lineage>
</organism>
<dbReference type="SUPFAM" id="SSF56601">
    <property type="entry name" value="beta-lactamase/transpeptidase-like"/>
    <property type="match status" value="1"/>
</dbReference>
<dbReference type="PATRIC" id="fig|1423759.3.peg.1812"/>
<dbReference type="InterPro" id="IPR012338">
    <property type="entry name" value="Beta-lactam/transpept-like"/>
</dbReference>
<comment type="caution">
    <text evidence="4">The sequence shown here is derived from an EMBL/GenBank/DDBJ whole genome shotgun (WGS) entry which is preliminary data.</text>
</comment>
<protein>
    <submittedName>
        <fullName evidence="4">Beta-lactamase class A</fullName>
    </submittedName>
</protein>
<dbReference type="GO" id="GO:0008800">
    <property type="term" value="F:beta-lactamase activity"/>
    <property type="evidence" value="ECO:0007669"/>
    <property type="project" value="InterPro"/>
</dbReference>
<evidence type="ECO:0000259" key="3">
    <source>
        <dbReference type="Pfam" id="PF13354"/>
    </source>
</evidence>
<feature type="region of interest" description="Disordered" evidence="1">
    <location>
        <begin position="63"/>
        <end position="83"/>
    </location>
</feature>
<dbReference type="Pfam" id="PF13354">
    <property type="entry name" value="Beta-lactamase2"/>
    <property type="match status" value="1"/>
</dbReference>
<dbReference type="AlphaFoldDB" id="A0A0R1MK64"/>
<dbReference type="PANTHER" id="PTHR35333:SF3">
    <property type="entry name" value="BETA-LACTAMASE-TYPE TRANSPEPTIDASE FOLD CONTAINING PROTEIN"/>
    <property type="match status" value="1"/>
</dbReference>
<dbReference type="InterPro" id="IPR045155">
    <property type="entry name" value="Beta-lactam_cat"/>
</dbReference>